<feature type="transmembrane region" description="Helical" evidence="1">
    <location>
        <begin position="175"/>
        <end position="198"/>
    </location>
</feature>
<evidence type="ECO:0000313" key="3">
    <source>
        <dbReference type="Proteomes" id="UP000245212"/>
    </source>
</evidence>
<keyword evidence="1" id="KW-1133">Transmembrane helix</keyword>
<dbReference type="GO" id="GO:0005886">
    <property type="term" value="C:plasma membrane"/>
    <property type="evidence" value="ECO:0007669"/>
    <property type="project" value="UniProtKB-SubCell"/>
</dbReference>
<dbReference type="PANTHER" id="PTHR43471:SF1">
    <property type="entry name" value="ABC TRANSPORTER PERMEASE PROTEIN NOSY-RELATED"/>
    <property type="match status" value="1"/>
</dbReference>
<keyword evidence="1" id="KW-0472">Membrane</keyword>
<protein>
    <recommendedName>
        <fullName evidence="4">ABC transporter permease</fullName>
    </recommendedName>
</protein>
<comment type="caution">
    <text evidence="2">The sequence shown here is derived from an EMBL/GenBank/DDBJ whole genome shotgun (WGS) entry which is preliminary data.</text>
</comment>
<dbReference type="RefSeq" id="WP_109062863.1">
    <property type="nucleotide sequence ID" value="NZ_QETA01000007.1"/>
</dbReference>
<dbReference type="Pfam" id="PF12679">
    <property type="entry name" value="ABC2_membrane_2"/>
    <property type="match status" value="1"/>
</dbReference>
<dbReference type="AlphaFoldDB" id="A0A2V1JZC9"/>
<feature type="transmembrane region" description="Helical" evidence="1">
    <location>
        <begin position="20"/>
        <end position="38"/>
    </location>
</feature>
<dbReference type="PANTHER" id="PTHR43471">
    <property type="entry name" value="ABC TRANSPORTER PERMEASE"/>
    <property type="match status" value="1"/>
</dbReference>
<reference evidence="3" key="1">
    <citation type="submission" date="2018-05" db="EMBL/GenBank/DDBJ databases">
        <authorList>
            <person name="Li Y."/>
        </authorList>
    </citation>
    <scope>NUCLEOTIDE SEQUENCE [LARGE SCALE GENOMIC DNA]</scope>
    <source>
        <strain evidence="3">3d-2-2</strain>
    </source>
</reference>
<feature type="transmembrane region" description="Helical" evidence="1">
    <location>
        <begin position="105"/>
        <end position="130"/>
    </location>
</feature>
<name>A0A2V1JZC9_9BURK</name>
<evidence type="ECO:0008006" key="4">
    <source>
        <dbReference type="Google" id="ProtNLM"/>
    </source>
</evidence>
<gene>
    <name evidence="2" type="ORF">DD235_14780</name>
</gene>
<proteinExistence type="predicted"/>
<dbReference type="GO" id="GO:0140359">
    <property type="term" value="F:ABC-type transporter activity"/>
    <property type="evidence" value="ECO:0007669"/>
    <property type="project" value="InterPro"/>
</dbReference>
<organism evidence="2 3">
    <name type="scientific">Corticimicrobacter populi</name>
    <dbReference type="NCBI Taxonomy" id="2175229"/>
    <lineage>
        <taxon>Bacteria</taxon>
        <taxon>Pseudomonadati</taxon>
        <taxon>Pseudomonadota</taxon>
        <taxon>Betaproteobacteria</taxon>
        <taxon>Burkholderiales</taxon>
        <taxon>Alcaligenaceae</taxon>
        <taxon>Corticimicrobacter</taxon>
    </lineage>
</organism>
<feature type="transmembrane region" description="Helical" evidence="1">
    <location>
        <begin position="50"/>
        <end position="75"/>
    </location>
</feature>
<sequence>MRNIALIAGKEFRDGLRNRWVIAITLLLAVFALTLSFLGSAPAGAVKGSALAITVVSLSSLSIFLVPLIALLLSYDAIVGEIERGTMALLLSYPVSRQEVIIGKFAGHCMILGVATLVGYGVAGVLVQWLRGDGMDAGWGPFLMLVGSSVLLGASFLALGYLVSTVVRERATAAGMAIGVWLFFVLIYDMALLGGLVADGGRWLTPGIVTGLLLSNPADVYRLLNLSGFSSVGALSGMADLGEHLAISPVGLFGMLVLWVCAPFSLALLLFRRKQI</sequence>
<keyword evidence="1" id="KW-0812">Transmembrane</keyword>
<accession>A0A2V1JZC9</accession>
<dbReference type="Proteomes" id="UP000245212">
    <property type="component" value="Unassembled WGS sequence"/>
</dbReference>
<evidence type="ECO:0000313" key="2">
    <source>
        <dbReference type="EMBL" id="PWF21520.1"/>
    </source>
</evidence>
<evidence type="ECO:0000256" key="1">
    <source>
        <dbReference type="SAM" id="Phobius"/>
    </source>
</evidence>
<dbReference type="EMBL" id="QETA01000007">
    <property type="protein sequence ID" value="PWF21520.1"/>
    <property type="molecule type" value="Genomic_DNA"/>
</dbReference>
<keyword evidence="3" id="KW-1185">Reference proteome</keyword>
<feature type="transmembrane region" description="Helical" evidence="1">
    <location>
        <begin position="142"/>
        <end position="163"/>
    </location>
</feature>
<feature type="transmembrane region" description="Helical" evidence="1">
    <location>
        <begin position="246"/>
        <end position="271"/>
    </location>
</feature>